<dbReference type="InterPro" id="IPR038438">
    <property type="entry name" value="PepN_Ig-like_sf"/>
</dbReference>
<dbReference type="Gene3D" id="2.60.40.1840">
    <property type="match status" value="1"/>
</dbReference>
<evidence type="ECO:0000259" key="14">
    <source>
        <dbReference type="Pfam" id="PF01433"/>
    </source>
</evidence>
<evidence type="ECO:0000256" key="8">
    <source>
        <dbReference type="ARBA" id="ARBA00022723"/>
    </source>
</evidence>
<proteinExistence type="inferred from homology"/>
<organism evidence="18 19">
    <name type="scientific">OM182 bacterium</name>
    <dbReference type="NCBI Taxonomy" id="2510334"/>
    <lineage>
        <taxon>Bacteria</taxon>
        <taxon>Pseudomonadati</taxon>
        <taxon>Pseudomonadota</taxon>
        <taxon>Gammaproteobacteria</taxon>
        <taxon>OMG group</taxon>
        <taxon>OM182 clade</taxon>
    </lineage>
</organism>
<keyword evidence="8" id="KW-0479">Metal-binding</keyword>
<dbReference type="PRINTS" id="PR00756">
    <property type="entry name" value="ALADIPTASE"/>
</dbReference>
<dbReference type="AlphaFoldDB" id="A0A520RZ79"/>
<dbReference type="FunFam" id="3.30.2010.30:FF:000002">
    <property type="entry name" value="Putative aminopeptidase N"/>
    <property type="match status" value="1"/>
</dbReference>
<evidence type="ECO:0000313" key="18">
    <source>
        <dbReference type="EMBL" id="RZO75516.1"/>
    </source>
</evidence>
<keyword evidence="7" id="KW-0645">Protease</keyword>
<dbReference type="GO" id="GO:0006508">
    <property type="term" value="P:proteolysis"/>
    <property type="evidence" value="ECO:0007669"/>
    <property type="project" value="UniProtKB-UniRule"/>
</dbReference>
<comment type="cofactor">
    <cofactor evidence="2">
        <name>Zn(2+)</name>
        <dbReference type="ChEBI" id="CHEBI:29105"/>
    </cofactor>
</comment>
<evidence type="ECO:0000256" key="9">
    <source>
        <dbReference type="ARBA" id="ARBA00022801"/>
    </source>
</evidence>
<dbReference type="FunFam" id="2.60.40.1730:FF:000005">
    <property type="entry name" value="Aminopeptidase N"/>
    <property type="match status" value="1"/>
</dbReference>
<dbReference type="NCBIfam" id="TIGR02414">
    <property type="entry name" value="pepN_proteo"/>
    <property type="match status" value="1"/>
</dbReference>
<evidence type="ECO:0000259" key="15">
    <source>
        <dbReference type="Pfam" id="PF11940"/>
    </source>
</evidence>
<dbReference type="Pfam" id="PF17432">
    <property type="entry name" value="DUF3458_C"/>
    <property type="match status" value="1"/>
</dbReference>
<evidence type="ECO:0000259" key="16">
    <source>
        <dbReference type="Pfam" id="PF17432"/>
    </source>
</evidence>
<evidence type="ECO:0000256" key="6">
    <source>
        <dbReference type="ARBA" id="ARBA00022438"/>
    </source>
</evidence>
<feature type="domain" description="Peptidase M1 alanyl aminopeptidase Ig-like fold" evidence="15">
    <location>
        <begin position="449"/>
        <end position="559"/>
    </location>
</feature>
<sequence>MKEGQPTTIRLKDYRVPNYLIDETVLYFDIHPKYTIVTAELTIRRNVAATSSNSDLVLNGGLMITRNVWIDGQVLLSNRYAISDTTLTIFDVPESFILKTEVEIKPQENTALEGLYKSGDMYCTQCEAEGFRNITWYLDRPDVLSKFRTTILADKEYFPILLSNGNEVERGTDGLRHWVTWEDPFKKPAYLFALVAGNLKYIEDTFTTISGREVTLQIFTEDQNIDKLDFAMQSLKKAMSWDEQTYGREYDLDIFMIVAVDAFNMGAMENKGLNIFNTSCVLTRPDTTTDAGYSRVESVVAHEYFHNWSGNRVTCRDWFQLSLKEGFTVMRDQQFSADMGSSKVCRIMDVVTLRNAQFPEDAGPMAHSIRPDSYIEINNFYTPTVYEKGAEVVRMIKTLLGEDRFRKGTDLYFERHDGQAVTTEDFVCAMEDANGVDLDQFRIWYRQAGTPVLSVSSIYDSKNKIYTLTVEQSCPMTPGQTIKDPNHMPFAVGLLDSSGQEIRFSCEGLPVSSLHDNGMSYTAVLNLTESSQQFIFQGLEEEPIPSLLRDFSAPVRLNYAYSRDQLTFLMGNDSDGFARWEAGQRLGVEVVQEVVQKLQIGKKTQEGEGEIDIKVDHRLIEALHKNVDEAIKCNEDGNLDKAMVAEMLSLPSEAYLAELAATIDPSAIHKAREIVRYQIAFSLSDLFLSIYEMNQSKDNYQPTSGAMGRRALKNIVLGYLMALSDEDIITRCVKQFESADNMTDQSAALRLLVNSSAAEAREITEKLLAAFYTQWRDEALVIDMWFTIQASCTLPNNILVVEKLMQHEAFDIRNPNRCRALVTGFTNQNLNFHSQDGSGYNFLADRVIELNSVNPMIAARILGPLTRWHKYDEERQKLMKSQLSRILVTKGLSSDVYEVVTKSLL</sequence>
<dbReference type="Proteomes" id="UP000316199">
    <property type="component" value="Unassembled WGS sequence"/>
</dbReference>
<dbReference type="GO" id="GO:0008270">
    <property type="term" value="F:zinc ion binding"/>
    <property type="evidence" value="ECO:0007669"/>
    <property type="project" value="InterPro"/>
</dbReference>
<dbReference type="GO" id="GO:0008237">
    <property type="term" value="F:metallopeptidase activity"/>
    <property type="evidence" value="ECO:0007669"/>
    <property type="project" value="UniProtKB-UniRule"/>
</dbReference>
<evidence type="ECO:0000313" key="19">
    <source>
        <dbReference type="Proteomes" id="UP000316199"/>
    </source>
</evidence>
<evidence type="ECO:0000256" key="3">
    <source>
        <dbReference type="ARBA" id="ARBA00010136"/>
    </source>
</evidence>
<evidence type="ECO:0000256" key="10">
    <source>
        <dbReference type="ARBA" id="ARBA00022833"/>
    </source>
</evidence>
<dbReference type="InterPro" id="IPR035414">
    <property type="entry name" value="Peptidase_M1_pepN_Ig-like"/>
</dbReference>
<evidence type="ECO:0000256" key="5">
    <source>
        <dbReference type="ARBA" id="ARBA00015611"/>
    </source>
</evidence>
<evidence type="ECO:0000256" key="7">
    <source>
        <dbReference type="ARBA" id="ARBA00022670"/>
    </source>
</evidence>
<dbReference type="Pfam" id="PF11940">
    <property type="entry name" value="DUF3458"/>
    <property type="match status" value="1"/>
</dbReference>
<comment type="function">
    <text evidence="12">Aminopeptidase N is involved in the degradation of intracellular peptides generated by protein breakdown during normal growth as well as in response to nutrient starvation.</text>
</comment>
<dbReference type="InterPro" id="IPR012779">
    <property type="entry name" value="Peptidase_M1_pepN"/>
</dbReference>
<dbReference type="GO" id="GO:0016285">
    <property type="term" value="F:alanyl aminopeptidase activity"/>
    <property type="evidence" value="ECO:0007669"/>
    <property type="project" value="UniProtKB-EC"/>
</dbReference>
<dbReference type="InterPro" id="IPR037144">
    <property type="entry name" value="Peptidase_M1_pepN_C_sf"/>
</dbReference>
<dbReference type="Gene3D" id="3.30.2010.30">
    <property type="match status" value="1"/>
</dbReference>
<dbReference type="Gene3D" id="2.60.40.1730">
    <property type="entry name" value="tricorn interacting facor f3 domain"/>
    <property type="match status" value="1"/>
</dbReference>
<gene>
    <name evidence="18" type="ORF">EVA68_06810</name>
</gene>
<evidence type="ECO:0000256" key="13">
    <source>
        <dbReference type="NCBIfam" id="TIGR02414"/>
    </source>
</evidence>
<dbReference type="CDD" id="cd09600">
    <property type="entry name" value="M1_APN"/>
    <property type="match status" value="1"/>
</dbReference>
<evidence type="ECO:0000256" key="4">
    <source>
        <dbReference type="ARBA" id="ARBA00012564"/>
    </source>
</evidence>
<protein>
    <recommendedName>
        <fullName evidence="5 13">Aminopeptidase N</fullName>
        <ecNumber evidence="4 13">3.4.11.2</ecNumber>
    </recommendedName>
</protein>
<feature type="domain" description="Peptidase M1 alanyl aminopeptidase C-terminal" evidence="16">
    <location>
        <begin position="564"/>
        <end position="904"/>
    </location>
</feature>
<comment type="catalytic activity">
    <reaction evidence="1">
        <text>Release of an N-terminal amino acid, Xaa-|-Yaa- from a peptide, amide or arylamide. Xaa is preferably Ala, but may be most amino acids including Pro (slow action). When a terminal hydrophobic residue is followed by a prolyl residue, the two may be released as an intact Xaa-Pro dipeptide.</text>
        <dbReference type="EC" id="3.4.11.2"/>
    </reaction>
</comment>
<dbReference type="InterPro" id="IPR024601">
    <property type="entry name" value="Peptidase_M1_pepN_C"/>
</dbReference>
<feature type="domain" description="Peptidase M1 membrane alanine aminopeptidase" evidence="14">
    <location>
        <begin position="230"/>
        <end position="441"/>
    </location>
</feature>
<comment type="caution">
    <text evidence="18">The sequence shown here is derived from an EMBL/GenBank/DDBJ whole genome shotgun (WGS) entry which is preliminary data.</text>
</comment>
<dbReference type="PANTHER" id="PTHR46322:SF1">
    <property type="entry name" value="PUROMYCIN-SENSITIVE AMINOPEPTIDASE"/>
    <property type="match status" value="1"/>
</dbReference>
<dbReference type="SUPFAM" id="SSF63737">
    <property type="entry name" value="Leukotriene A4 hydrolase N-terminal domain"/>
    <property type="match status" value="1"/>
</dbReference>
<dbReference type="FunFam" id="2.60.40.1840:FF:000001">
    <property type="entry name" value="Aminopeptidase N"/>
    <property type="match status" value="1"/>
</dbReference>
<evidence type="ECO:0000256" key="1">
    <source>
        <dbReference type="ARBA" id="ARBA00000098"/>
    </source>
</evidence>
<keyword evidence="6 18" id="KW-0031">Aminopeptidase</keyword>
<reference evidence="18 19" key="1">
    <citation type="submission" date="2019-02" db="EMBL/GenBank/DDBJ databases">
        <title>Prokaryotic population dynamics and viral predation in marine succession experiment using metagenomics: the confinement effect.</title>
        <authorList>
            <person name="Haro-Moreno J.M."/>
            <person name="Rodriguez-Valera F."/>
            <person name="Lopez-Perez M."/>
        </authorList>
    </citation>
    <scope>NUCLEOTIDE SEQUENCE [LARGE SCALE GENOMIC DNA]</scope>
    <source>
        <strain evidence="18">MED-G157</strain>
    </source>
</reference>
<dbReference type="FunFam" id="1.10.390.10:FF:000002">
    <property type="entry name" value="Aminopeptidase N"/>
    <property type="match status" value="1"/>
</dbReference>
<dbReference type="Gene3D" id="1.25.50.10">
    <property type="entry name" value="Peptidase M1, alanyl aminopeptidase, C-terminal domain"/>
    <property type="match status" value="1"/>
</dbReference>
<dbReference type="InterPro" id="IPR042097">
    <property type="entry name" value="Aminopeptidase_N-like_N_sf"/>
</dbReference>
<dbReference type="InterPro" id="IPR045357">
    <property type="entry name" value="Aminopeptidase_N-like_N"/>
</dbReference>
<dbReference type="PANTHER" id="PTHR46322">
    <property type="entry name" value="PUROMYCIN-SENSITIVE AMINOPEPTIDASE"/>
    <property type="match status" value="1"/>
</dbReference>
<dbReference type="SUPFAM" id="SSF55486">
    <property type="entry name" value="Metalloproteases ('zincins'), catalytic domain"/>
    <property type="match status" value="1"/>
</dbReference>
<accession>A0A520RZ79</accession>
<feature type="domain" description="Aminopeptidase N-like N-terminal" evidence="17">
    <location>
        <begin position="28"/>
        <end position="191"/>
    </location>
</feature>
<dbReference type="InterPro" id="IPR001930">
    <property type="entry name" value="Peptidase_M1"/>
</dbReference>
<dbReference type="InterPro" id="IPR027268">
    <property type="entry name" value="Peptidase_M4/M1_CTD_sf"/>
</dbReference>
<evidence type="ECO:0000256" key="11">
    <source>
        <dbReference type="ARBA" id="ARBA00023049"/>
    </source>
</evidence>
<dbReference type="Pfam" id="PF17900">
    <property type="entry name" value="Peptidase_M1_N"/>
    <property type="match status" value="1"/>
</dbReference>
<name>A0A520RZ79_9GAMM</name>
<keyword evidence="10" id="KW-0862">Zinc</keyword>
<keyword evidence="9" id="KW-0378">Hydrolase</keyword>
<evidence type="ECO:0000256" key="12">
    <source>
        <dbReference type="ARBA" id="ARBA00059739"/>
    </source>
</evidence>
<dbReference type="EMBL" id="SHAG01000032">
    <property type="protein sequence ID" value="RZO75516.1"/>
    <property type="molecule type" value="Genomic_DNA"/>
</dbReference>
<dbReference type="Gene3D" id="1.10.390.10">
    <property type="entry name" value="Neutral Protease Domain 2"/>
    <property type="match status" value="1"/>
</dbReference>
<evidence type="ECO:0000259" key="17">
    <source>
        <dbReference type="Pfam" id="PF17900"/>
    </source>
</evidence>
<dbReference type="Pfam" id="PF01433">
    <property type="entry name" value="Peptidase_M1"/>
    <property type="match status" value="1"/>
</dbReference>
<comment type="similarity">
    <text evidence="3">Belongs to the peptidase M1 family.</text>
</comment>
<dbReference type="EC" id="3.4.11.2" evidence="4 13"/>
<keyword evidence="11" id="KW-0482">Metalloprotease</keyword>
<dbReference type="InterPro" id="IPR014782">
    <property type="entry name" value="Peptidase_M1_dom"/>
</dbReference>
<evidence type="ECO:0000256" key="2">
    <source>
        <dbReference type="ARBA" id="ARBA00001947"/>
    </source>
</evidence>